<keyword evidence="3" id="KW-1185">Reference proteome</keyword>
<protein>
    <recommendedName>
        <fullName evidence="4">DUF1236 domain-containing protein</fullName>
    </recommendedName>
</protein>
<evidence type="ECO:0000313" key="3">
    <source>
        <dbReference type="Proteomes" id="UP000515317"/>
    </source>
</evidence>
<dbReference type="KEGG" id="tso:IZ6_05320"/>
<dbReference type="InterPro" id="IPR009642">
    <property type="entry name" value="DUF1236"/>
</dbReference>
<organism evidence="2 3">
    <name type="scientific">Terrihabitans soli</name>
    <dbReference type="NCBI Taxonomy" id="708113"/>
    <lineage>
        <taxon>Bacteria</taxon>
        <taxon>Pseudomonadati</taxon>
        <taxon>Pseudomonadota</taxon>
        <taxon>Alphaproteobacteria</taxon>
        <taxon>Hyphomicrobiales</taxon>
        <taxon>Terrihabitans</taxon>
    </lineage>
</organism>
<dbReference type="EMBL" id="AP023361">
    <property type="protein sequence ID" value="BCJ89797.1"/>
    <property type="molecule type" value="Genomic_DNA"/>
</dbReference>
<sequence length="94" mass="10485">MKKLMLGAALAAATFTTPAFAQLLDIQIGPREREYIVREGRSVTYDGPIAVGTVLPADVEFYTVPEVTTYRYAVVNDRRVIVEPSSRRIIQIVE</sequence>
<dbReference type="RefSeq" id="WP_222876480.1">
    <property type="nucleotide sequence ID" value="NZ_AP023361.1"/>
</dbReference>
<feature type="chain" id="PRO_5027605676" description="DUF1236 domain-containing protein" evidence="1">
    <location>
        <begin position="22"/>
        <end position="94"/>
    </location>
</feature>
<keyword evidence="1" id="KW-0732">Signal</keyword>
<accession>A0A6S6QPE6</accession>
<dbReference type="AlphaFoldDB" id="A0A6S6QPE6"/>
<gene>
    <name evidence="2" type="ORF">IZ6_05320</name>
</gene>
<feature type="signal peptide" evidence="1">
    <location>
        <begin position="1"/>
        <end position="21"/>
    </location>
</feature>
<reference evidence="2 3" key="1">
    <citation type="submission" date="2020-08" db="EMBL/GenBank/DDBJ databases">
        <title>Genome sequence of Rhizobiales bacterium strain IZ6.</title>
        <authorList>
            <person name="Nakai R."/>
            <person name="Naganuma T."/>
        </authorList>
    </citation>
    <scope>NUCLEOTIDE SEQUENCE [LARGE SCALE GENOMIC DNA]</scope>
    <source>
        <strain evidence="2 3">IZ6</strain>
    </source>
</reference>
<dbReference type="Pfam" id="PF06823">
    <property type="entry name" value="DUF1236"/>
    <property type="match status" value="1"/>
</dbReference>
<proteinExistence type="predicted"/>
<evidence type="ECO:0008006" key="4">
    <source>
        <dbReference type="Google" id="ProtNLM"/>
    </source>
</evidence>
<dbReference type="Proteomes" id="UP000515317">
    <property type="component" value="Chromosome"/>
</dbReference>
<evidence type="ECO:0000256" key="1">
    <source>
        <dbReference type="SAM" id="SignalP"/>
    </source>
</evidence>
<evidence type="ECO:0000313" key="2">
    <source>
        <dbReference type="EMBL" id="BCJ89797.1"/>
    </source>
</evidence>
<name>A0A6S6QPE6_9HYPH</name>